<comment type="caution">
    <text evidence="1">The sequence shown here is derived from an EMBL/GenBank/DDBJ whole genome shotgun (WGS) entry which is preliminary data.</text>
</comment>
<protein>
    <recommendedName>
        <fullName evidence="3">Fucose-specific lectin</fullName>
    </recommendedName>
</protein>
<dbReference type="AlphaFoldDB" id="A0A6V8H872"/>
<sequence>MSSYIQTYPTNATVVLNNELYIFYYDFQSGDLSYLVSNLGNDSIKYTRRSSITTTKGRYRDPIRGNTENRTIHPLAAAADPASGTVWVYYTDVQGMVNNAFTKDGGYTWTSGDAIDAQIHLLGSFTISVYFDPKFSEPRIVFSELHEEYLCYSYNDDGSWRNEYVEV</sequence>
<evidence type="ECO:0000313" key="2">
    <source>
        <dbReference type="Proteomes" id="UP000053095"/>
    </source>
</evidence>
<reference evidence="2" key="1">
    <citation type="journal article" date="2015" name="Genome Announc.">
        <title>Draft genome sequence of Talaromyces cellulolyticus strain Y-94, a source of lignocellulosic biomass-degrading enzymes.</title>
        <authorList>
            <person name="Fujii T."/>
            <person name="Koike H."/>
            <person name="Sawayama S."/>
            <person name="Yano S."/>
            <person name="Inoue H."/>
        </authorList>
    </citation>
    <scope>NUCLEOTIDE SEQUENCE [LARGE SCALE GENOMIC DNA]</scope>
    <source>
        <strain evidence="2">Y-94</strain>
    </source>
</reference>
<dbReference type="EMBL" id="DF933820">
    <property type="protein sequence ID" value="GAM37564.1"/>
    <property type="molecule type" value="Genomic_DNA"/>
</dbReference>
<dbReference type="Proteomes" id="UP000053095">
    <property type="component" value="Unassembled WGS sequence"/>
</dbReference>
<evidence type="ECO:0000313" key="1">
    <source>
        <dbReference type="EMBL" id="GAM37564.1"/>
    </source>
</evidence>
<keyword evidence="2" id="KW-1185">Reference proteome</keyword>
<dbReference type="Gene3D" id="2.120.10.70">
    <property type="entry name" value="Fucose-specific lectin"/>
    <property type="match status" value="1"/>
</dbReference>
<evidence type="ECO:0008006" key="3">
    <source>
        <dbReference type="Google" id="ProtNLM"/>
    </source>
</evidence>
<gene>
    <name evidence="1" type="ORF">TCE0_024f07585</name>
</gene>
<organism evidence="1 2">
    <name type="scientific">Talaromyces pinophilus</name>
    <name type="common">Penicillium pinophilum</name>
    <dbReference type="NCBI Taxonomy" id="128442"/>
    <lineage>
        <taxon>Eukaryota</taxon>
        <taxon>Fungi</taxon>
        <taxon>Dikarya</taxon>
        <taxon>Ascomycota</taxon>
        <taxon>Pezizomycotina</taxon>
        <taxon>Eurotiomycetes</taxon>
        <taxon>Eurotiomycetidae</taxon>
        <taxon>Eurotiales</taxon>
        <taxon>Trichocomaceae</taxon>
        <taxon>Talaromyces</taxon>
        <taxon>Talaromyces sect. Talaromyces</taxon>
    </lineage>
</organism>
<accession>A0A6V8H872</accession>
<proteinExistence type="predicted"/>
<name>A0A6V8H872_TALPI</name>